<protein>
    <submittedName>
        <fullName evidence="5">Unannotated protein</fullName>
    </submittedName>
</protein>
<evidence type="ECO:0000313" key="5">
    <source>
        <dbReference type="EMBL" id="CAB5028746.1"/>
    </source>
</evidence>
<gene>
    <name evidence="2" type="ORF">UFOPK2754_02579</name>
    <name evidence="3" type="ORF">UFOPK3139_02157</name>
    <name evidence="4" type="ORF">UFOPK3543_03321</name>
    <name evidence="5" type="ORF">UFOPK3967_03262</name>
</gene>
<sequence>MTTYRNVKKACASLALVAALVPAMVACGDDAKNDPWASLPTKNGVGRIELGQAAPAAAPGNNLYLQRVVIDPGTALPRHFHEGTQVARVEAGVLTYNIVSGNALVTRADGSSEVVQGPATVKLATGDGVTETPELVHYGANDGKERVVITLAALLKTGAPMATSTS</sequence>
<dbReference type="InterPro" id="IPR013096">
    <property type="entry name" value="Cupin_2"/>
</dbReference>
<dbReference type="EMBL" id="CAFBMH010000248">
    <property type="protein sequence ID" value="CAB4942405.1"/>
    <property type="molecule type" value="Genomic_DNA"/>
</dbReference>
<dbReference type="PROSITE" id="PS51257">
    <property type="entry name" value="PROKAR_LIPOPROTEIN"/>
    <property type="match status" value="1"/>
</dbReference>
<dbReference type="EMBL" id="CAFABA010000101">
    <property type="protein sequence ID" value="CAB4834672.1"/>
    <property type="molecule type" value="Genomic_DNA"/>
</dbReference>
<proteinExistence type="predicted"/>
<dbReference type="InterPro" id="IPR014710">
    <property type="entry name" value="RmlC-like_jellyroll"/>
</dbReference>
<dbReference type="Pfam" id="PF07883">
    <property type="entry name" value="Cupin_2"/>
    <property type="match status" value="1"/>
</dbReference>
<dbReference type="EMBL" id="CAFBOS010000356">
    <property type="protein sequence ID" value="CAB5028746.1"/>
    <property type="molecule type" value="Genomic_DNA"/>
</dbReference>
<reference evidence="5" key="1">
    <citation type="submission" date="2020-05" db="EMBL/GenBank/DDBJ databases">
        <authorList>
            <person name="Chiriac C."/>
            <person name="Salcher M."/>
            <person name="Ghai R."/>
            <person name="Kavagutti S V."/>
        </authorList>
    </citation>
    <scope>NUCLEOTIDE SEQUENCE</scope>
</reference>
<evidence type="ECO:0000313" key="4">
    <source>
        <dbReference type="EMBL" id="CAB4942405.1"/>
    </source>
</evidence>
<dbReference type="SUPFAM" id="SSF51182">
    <property type="entry name" value="RmlC-like cupins"/>
    <property type="match status" value="1"/>
</dbReference>
<evidence type="ECO:0000313" key="2">
    <source>
        <dbReference type="EMBL" id="CAB4763649.1"/>
    </source>
</evidence>
<organism evidence="5">
    <name type="scientific">freshwater metagenome</name>
    <dbReference type="NCBI Taxonomy" id="449393"/>
    <lineage>
        <taxon>unclassified sequences</taxon>
        <taxon>metagenomes</taxon>
        <taxon>ecological metagenomes</taxon>
    </lineage>
</organism>
<dbReference type="EMBL" id="CAEZYR010000122">
    <property type="protein sequence ID" value="CAB4763649.1"/>
    <property type="molecule type" value="Genomic_DNA"/>
</dbReference>
<evidence type="ECO:0000313" key="3">
    <source>
        <dbReference type="EMBL" id="CAB4834672.1"/>
    </source>
</evidence>
<dbReference type="AlphaFoldDB" id="A0A6J7RIU9"/>
<dbReference type="InterPro" id="IPR011051">
    <property type="entry name" value="RmlC_Cupin_sf"/>
</dbReference>
<accession>A0A6J7RIU9</accession>
<name>A0A6J7RIU9_9ZZZZ</name>
<dbReference type="Gene3D" id="2.60.120.10">
    <property type="entry name" value="Jelly Rolls"/>
    <property type="match status" value="1"/>
</dbReference>
<feature type="domain" description="Cupin type-2" evidence="1">
    <location>
        <begin position="67"/>
        <end position="149"/>
    </location>
</feature>
<evidence type="ECO:0000259" key="1">
    <source>
        <dbReference type="Pfam" id="PF07883"/>
    </source>
</evidence>